<dbReference type="EMBL" id="CAJVPM010002110">
    <property type="protein sequence ID" value="CAG8480139.1"/>
    <property type="molecule type" value="Genomic_DNA"/>
</dbReference>
<gene>
    <name evidence="1" type="ORF">SCALOS_LOCUS2384</name>
</gene>
<evidence type="ECO:0000313" key="2">
    <source>
        <dbReference type="Proteomes" id="UP000789860"/>
    </source>
</evidence>
<keyword evidence="2" id="KW-1185">Reference proteome</keyword>
<organism evidence="1 2">
    <name type="scientific">Scutellospora calospora</name>
    <dbReference type="NCBI Taxonomy" id="85575"/>
    <lineage>
        <taxon>Eukaryota</taxon>
        <taxon>Fungi</taxon>
        <taxon>Fungi incertae sedis</taxon>
        <taxon>Mucoromycota</taxon>
        <taxon>Glomeromycotina</taxon>
        <taxon>Glomeromycetes</taxon>
        <taxon>Diversisporales</taxon>
        <taxon>Gigasporaceae</taxon>
        <taxon>Scutellospora</taxon>
    </lineage>
</organism>
<reference evidence="1" key="1">
    <citation type="submission" date="2021-06" db="EMBL/GenBank/DDBJ databases">
        <authorList>
            <person name="Kallberg Y."/>
            <person name="Tangrot J."/>
            <person name="Rosling A."/>
        </authorList>
    </citation>
    <scope>NUCLEOTIDE SEQUENCE</scope>
    <source>
        <strain evidence="1">AU212A</strain>
    </source>
</reference>
<accession>A0ACA9KLD1</accession>
<dbReference type="Proteomes" id="UP000789860">
    <property type="component" value="Unassembled WGS sequence"/>
</dbReference>
<evidence type="ECO:0000313" key="1">
    <source>
        <dbReference type="EMBL" id="CAG8480139.1"/>
    </source>
</evidence>
<sequence length="268" mass="30990">TLSRAEALVPRKRKSEEWMLKINGVKMSKIHDTRSKSKRGSDNKENLNPRTTINESGNKPSEREKQDSNKWFDMTEEEQTQDTITFEKQAVNDAPMENYMESSGKLVDSRSHDTETTDSTNLNITPQLQNTSVGVGPQYKKYKEAMKQKRIHSEGINFNQENAYLKYHNENNEHANEEETELLLQDGDTLENMIEESIHEDIDQNMSDKSMQQLQIQGVNEEASIMDDGFTIVKYKKHISKASKSRKKIHAQDNRTKPYETSRLSRDS</sequence>
<proteinExistence type="predicted"/>
<name>A0ACA9KLD1_9GLOM</name>
<protein>
    <submittedName>
        <fullName evidence="1">7132_t:CDS:1</fullName>
    </submittedName>
</protein>
<comment type="caution">
    <text evidence="1">The sequence shown here is derived from an EMBL/GenBank/DDBJ whole genome shotgun (WGS) entry which is preliminary data.</text>
</comment>
<feature type="non-terminal residue" evidence="1">
    <location>
        <position position="1"/>
    </location>
</feature>